<gene>
    <name evidence="2" type="ORF">LCGC14_1689300</name>
</gene>
<dbReference type="EMBL" id="LAZR01014753">
    <property type="protein sequence ID" value="KKM16091.1"/>
    <property type="molecule type" value="Genomic_DNA"/>
</dbReference>
<evidence type="ECO:0000256" key="1">
    <source>
        <dbReference type="SAM" id="MobiDB-lite"/>
    </source>
</evidence>
<comment type="caution">
    <text evidence="2">The sequence shown here is derived from an EMBL/GenBank/DDBJ whole genome shotgun (WGS) entry which is preliminary data.</text>
</comment>
<reference evidence="2" key="1">
    <citation type="journal article" date="2015" name="Nature">
        <title>Complex archaea that bridge the gap between prokaryotes and eukaryotes.</title>
        <authorList>
            <person name="Spang A."/>
            <person name="Saw J.H."/>
            <person name="Jorgensen S.L."/>
            <person name="Zaremba-Niedzwiedzka K."/>
            <person name="Martijn J."/>
            <person name="Lind A.E."/>
            <person name="van Eijk R."/>
            <person name="Schleper C."/>
            <person name="Guy L."/>
            <person name="Ettema T.J."/>
        </authorList>
    </citation>
    <scope>NUCLEOTIDE SEQUENCE</scope>
</reference>
<proteinExistence type="predicted"/>
<organism evidence="2">
    <name type="scientific">marine sediment metagenome</name>
    <dbReference type="NCBI Taxonomy" id="412755"/>
    <lineage>
        <taxon>unclassified sequences</taxon>
        <taxon>metagenomes</taxon>
        <taxon>ecological metagenomes</taxon>
    </lineage>
</organism>
<sequence length="56" mass="6327">MRVRVKTGTHHRDGYGKVPDQRFEPGDEFECTDAEWSAFGNKFEKIAGAEPKSGKK</sequence>
<protein>
    <submittedName>
        <fullName evidence="2">Uncharacterized protein</fullName>
    </submittedName>
</protein>
<feature type="compositionally biased region" description="Basic and acidic residues" evidence="1">
    <location>
        <begin position="10"/>
        <end position="24"/>
    </location>
</feature>
<name>A0A0F9HLE5_9ZZZZ</name>
<feature type="region of interest" description="Disordered" evidence="1">
    <location>
        <begin position="1"/>
        <end position="24"/>
    </location>
</feature>
<evidence type="ECO:0000313" key="2">
    <source>
        <dbReference type="EMBL" id="KKM16091.1"/>
    </source>
</evidence>
<dbReference type="AlphaFoldDB" id="A0A0F9HLE5"/>
<accession>A0A0F9HLE5</accession>